<protein>
    <submittedName>
        <fullName evidence="2">Uncharacterized protein</fullName>
    </submittedName>
</protein>
<keyword evidence="1" id="KW-0472">Membrane</keyword>
<feature type="transmembrane region" description="Helical" evidence="1">
    <location>
        <begin position="74"/>
        <end position="98"/>
    </location>
</feature>
<organism evidence="2 3">
    <name type="scientific">Allacma fusca</name>
    <dbReference type="NCBI Taxonomy" id="39272"/>
    <lineage>
        <taxon>Eukaryota</taxon>
        <taxon>Metazoa</taxon>
        <taxon>Ecdysozoa</taxon>
        <taxon>Arthropoda</taxon>
        <taxon>Hexapoda</taxon>
        <taxon>Collembola</taxon>
        <taxon>Symphypleona</taxon>
        <taxon>Sminthuridae</taxon>
        <taxon>Allacma</taxon>
    </lineage>
</organism>
<keyword evidence="1" id="KW-1133">Transmembrane helix</keyword>
<feature type="transmembrane region" description="Helical" evidence="1">
    <location>
        <begin position="164"/>
        <end position="181"/>
    </location>
</feature>
<evidence type="ECO:0000313" key="3">
    <source>
        <dbReference type="Proteomes" id="UP000708208"/>
    </source>
</evidence>
<feature type="transmembrane region" description="Helical" evidence="1">
    <location>
        <begin position="118"/>
        <end position="144"/>
    </location>
</feature>
<sequence>MPKHFSTERLQTKIKAGRTMKAIEQVKITGTLPDENTRLLLKSYQHASKCFFLPWIWDESRKQMKARSGRKKSIFQIMAVIQAFHAFFLAFSLTVNIWNATRALEEIMASLIPTASSSMLALFTLGNILYCHESAFLSTAFYSFSNSNQELQNHRKSKPKTLKLLLVGQYLPVLLGIIQILKILKNPNMLGSLTMLLSKELKMLTIPLAVMDGWLYFQRVNVAVTTISTMVLFELEISVVLEAITKFEGTRNPSRIFETYRKLQILTRSFNNVHRHVVFAKCVLLTVTAFELHGSAGKLCAYSQVVICELRALQLDAYHRKMSHSLLPLRIEVGSWYCINKVVLFSYLMSW</sequence>
<accession>A0A8J2KX85</accession>
<dbReference type="AlphaFoldDB" id="A0A8J2KX85"/>
<gene>
    <name evidence="2" type="ORF">AFUS01_LOCUS31960</name>
</gene>
<keyword evidence="3" id="KW-1185">Reference proteome</keyword>
<reference evidence="2" key="1">
    <citation type="submission" date="2021-06" db="EMBL/GenBank/DDBJ databases">
        <authorList>
            <person name="Hodson N. C."/>
            <person name="Mongue J. A."/>
            <person name="Jaron S. K."/>
        </authorList>
    </citation>
    <scope>NUCLEOTIDE SEQUENCE</scope>
</reference>
<proteinExistence type="predicted"/>
<evidence type="ECO:0000256" key="1">
    <source>
        <dbReference type="SAM" id="Phobius"/>
    </source>
</evidence>
<keyword evidence="1" id="KW-0812">Transmembrane</keyword>
<name>A0A8J2KX85_9HEXA</name>
<dbReference type="Proteomes" id="UP000708208">
    <property type="component" value="Unassembled WGS sequence"/>
</dbReference>
<comment type="caution">
    <text evidence="2">The sequence shown here is derived from an EMBL/GenBank/DDBJ whole genome shotgun (WGS) entry which is preliminary data.</text>
</comment>
<dbReference type="EMBL" id="CAJVCH010517477">
    <property type="protein sequence ID" value="CAG7821631.1"/>
    <property type="molecule type" value="Genomic_DNA"/>
</dbReference>
<evidence type="ECO:0000313" key="2">
    <source>
        <dbReference type="EMBL" id="CAG7821631.1"/>
    </source>
</evidence>